<dbReference type="RefSeq" id="WP_073681351.1">
    <property type="nucleotide sequence ID" value="NZ_CP092364.2"/>
</dbReference>
<evidence type="ECO:0000256" key="5">
    <source>
        <dbReference type="ARBA" id="ARBA00022801"/>
    </source>
</evidence>
<dbReference type="Pfam" id="PF10503">
    <property type="entry name" value="Esterase_PHB"/>
    <property type="match status" value="1"/>
</dbReference>
<keyword evidence="7" id="KW-0624">Polysaccharide degradation</keyword>
<dbReference type="Gene3D" id="3.40.50.1820">
    <property type="entry name" value="alpha/beta hydrolase"/>
    <property type="match status" value="1"/>
</dbReference>
<keyword evidence="2" id="KW-0964">Secreted</keyword>
<sequence length="314" mass="32540">MAGTWTTWISRVVTCLLVGASAAPGVATPWAHAGPLGHIPAAQIDFGGMIRTYQLHLPPGPDKPAGLVVNLHAAGLTGADQAALTHYDSVADAHGFAVVYPDGIDRSWADGRGASVPDRQGVDDVGFITTLVDRLVTDFAIPRDRVFATGLSAGAFMANRLACDRADLFSAIAPVAGTLGANVGCRPSQPVSVLAMYGTADPIVPFGGGVMNGRGGSSTVLSAAELVDRWRGLDGCTNNPVPETLPAVGDGTTTERLTYGPCAAGTDVVFMRVVNGGHTWPGAPEVLPAQQVGLPIRGFDASQLSMQFFETHER</sequence>
<comment type="subcellular location">
    <subcellularLocation>
        <location evidence="1">Secreted</location>
    </subcellularLocation>
</comment>
<dbReference type="PANTHER" id="PTHR38050:SF2">
    <property type="entry name" value="FERULOYL ESTERASE C-RELATED"/>
    <property type="match status" value="1"/>
</dbReference>
<keyword evidence="5" id="KW-0378">Hydrolase</keyword>
<keyword evidence="10" id="KW-1185">Reference proteome</keyword>
<dbReference type="InterPro" id="IPR010126">
    <property type="entry name" value="Esterase_phb"/>
</dbReference>
<evidence type="ECO:0000256" key="1">
    <source>
        <dbReference type="ARBA" id="ARBA00004613"/>
    </source>
</evidence>
<comment type="caution">
    <text evidence="9">The sequence shown here is derived from an EMBL/GenBank/DDBJ whole genome shotgun (WGS) entry which is preliminary data.</text>
</comment>
<evidence type="ECO:0000256" key="2">
    <source>
        <dbReference type="ARBA" id="ARBA00022525"/>
    </source>
</evidence>
<keyword evidence="4 8" id="KW-0732">Signal</keyword>
<evidence type="ECO:0000313" key="10">
    <source>
        <dbReference type="Proteomes" id="UP000696413"/>
    </source>
</evidence>
<dbReference type="SUPFAM" id="SSF53474">
    <property type="entry name" value="alpha/beta-Hydrolases"/>
    <property type="match status" value="1"/>
</dbReference>
<keyword evidence="6" id="KW-0119">Carbohydrate metabolism</keyword>
<dbReference type="InterPro" id="IPR043595">
    <property type="entry name" value="FaeB/C/D"/>
</dbReference>
<evidence type="ECO:0000313" key="9">
    <source>
        <dbReference type="EMBL" id="MBU8827528.1"/>
    </source>
</evidence>
<dbReference type="InterPro" id="IPR029058">
    <property type="entry name" value="AB_hydrolase_fold"/>
</dbReference>
<evidence type="ECO:0000256" key="6">
    <source>
        <dbReference type="ARBA" id="ARBA00023277"/>
    </source>
</evidence>
<accession>A0ABS6I1R7</accession>
<feature type="signal peptide" evidence="8">
    <location>
        <begin position="1"/>
        <end position="33"/>
    </location>
</feature>
<reference evidence="9 10" key="1">
    <citation type="submission" date="2021-05" db="EMBL/GenBank/DDBJ databases">
        <title>Draft Genome Sequences of Clinical Respiratory Isolates of Mycobacterium goodii Recovered in Ireland.</title>
        <authorList>
            <person name="Flanagan P.R."/>
            <person name="Mok S."/>
            <person name="Roycroft E."/>
            <person name="Rogers T.R."/>
            <person name="Fitzgibbon M."/>
        </authorList>
    </citation>
    <scope>NUCLEOTIDE SEQUENCE [LARGE SCALE GENOMIC DNA]</scope>
    <source>
        <strain evidence="9 10">14IE55</strain>
    </source>
</reference>
<name>A0ABS6I1R7_MYCGD</name>
<evidence type="ECO:0000256" key="3">
    <source>
        <dbReference type="ARBA" id="ARBA00022651"/>
    </source>
</evidence>
<dbReference type="PANTHER" id="PTHR38050">
    <property type="match status" value="1"/>
</dbReference>
<gene>
    <name evidence="9" type="ORF">KL859_32230</name>
</gene>
<dbReference type="EMBL" id="JAHBOM010000046">
    <property type="protein sequence ID" value="MBU8827528.1"/>
    <property type="molecule type" value="Genomic_DNA"/>
</dbReference>
<dbReference type="Proteomes" id="UP000696413">
    <property type="component" value="Unassembled WGS sequence"/>
</dbReference>
<protein>
    <submittedName>
        <fullName evidence="9">Esterase</fullName>
    </submittedName>
</protein>
<proteinExistence type="predicted"/>
<feature type="chain" id="PRO_5045290548" evidence="8">
    <location>
        <begin position="34"/>
        <end position="314"/>
    </location>
</feature>
<keyword evidence="3" id="KW-0858">Xylan degradation</keyword>
<evidence type="ECO:0000256" key="4">
    <source>
        <dbReference type="ARBA" id="ARBA00022729"/>
    </source>
</evidence>
<organism evidence="9 10">
    <name type="scientific">Mycolicibacterium goodii</name>
    <name type="common">Mycobacterium goodii</name>
    <dbReference type="NCBI Taxonomy" id="134601"/>
    <lineage>
        <taxon>Bacteria</taxon>
        <taxon>Bacillati</taxon>
        <taxon>Actinomycetota</taxon>
        <taxon>Actinomycetes</taxon>
        <taxon>Mycobacteriales</taxon>
        <taxon>Mycobacteriaceae</taxon>
        <taxon>Mycolicibacterium</taxon>
    </lineage>
</organism>
<evidence type="ECO:0000256" key="7">
    <source>
        <dbReference type="ARBA" id="ARBA00023326"/>
    </source>
</evidence>
<evidence type="ECO:0000256" key="8">
    <source>
        <dbReference type="SAM" id="SignalP"/>
    </source>
</evidence>